<evidence type="ECO:0000256" key="1">
    <source>
        <dbReference type="ARBA" id="ARBA00007584"/>
    </source>
</evidence>
<evidence type="ECO:0000256" key="2">
    <source>
        <dbReference type="ARBA" id="ARBA00023054"/>
    </source>
</evidence>
<accession>A0A8H5CYR0</accession>
<protein>
    <recommendedName>
        <fullName evidence="6">OPA3-like protein</fullName>
    </recommendedName>
</protein>
<dbReference type="EMBL" id="JAACJO010000016">
    <property type="protein sequence ID" value="KAF5349591.1"/>
    <property type="molecule type" value="Genomic_DNA"/>
</dbReference>
<evidence type="ECO:0000313" key="4">
    <source>
        <dbReference type="EMBL" id="KAF5349591.1"/>
    </source>
</evidence>
<sequence length="182" mass="20475">MCVDLAQFLHRTEIRLRTNMLGEPARHIRPLSESRAIENGANFLAEGFMFSVAAAIIIGEQWRSSRSQSKRKDAVDDQLEELSSKVNELTERAGSLEKKWDSEIDALKERYDSRSVIAVLNSVALRNDELTRVLERIIWIGLKGGWTDVHSEKWQAEIDSVTRDVSAIEGSKPSSSTSDTKS</sequence>
<dbReference type="InterPro" id="IPR010754">
    <property type="entry name" value="OPA3-like"/>
</dbReference>
<dbReference type="Proteomes" id="UP000559027">
    <property type="component" value="Unassembled WGS sequence"/>
</dbReference>
<name>A0A8H5CYR0_9AGAR</name>
<dbReference type="PANTHER" id="PTHR12499:SF0">
    <property type="entry name" value="OPTIC ATROPHY 3 PROTEIN"/>
    <property type="match status" value="1"/>
</dbReference>
<dbReference type="Pfam" id="PF07047">
    <property type="entry name" value="OPA3"/>
    <property type="match status" value="1"/>
</dbReference>
<dbReference type="GO" id="GO:0005739">
    <property type="term" value="C:mitochondrion"/>
    <property type="evidence" value="ECO:0007669"/>
    <property type="project" value="TreeGrafter"/>
</dbReference>
<comment type="caution">
    <text evidence="4">The sequence shown here is derived from an EMBL/GenBank/DDBJ whole genome shotgun (WGS) entry which is preliminary data.</text>
</comment>
<dbReference type="GO" id="GO:0019216">
    <property type="term" value="P:regulation of lipid metabolic process"/>
    <property type="evidence" value="ECO:0007669"/>
    <property type="project" value="TreeGrafter"/>
</dbReference>
<evidence type="ECO:0000313" key="5">
    <source>
        <dbReference type="Proteomes" id="UP000559027"/>
    </source>
</evidence>
<dbReference type="PANTHER" id="PTHR12499">
    <property type="entry name" value="OPTIC ATROPHY 3 PROTEIN OPA3"/>
    <property type="match status" value="1"/>
</dbReference>
<dbReference type="AlphaFoldDB" id="A0A8H5CYR0"/>
<comment type="similarity">
    <text evidence="1">Belongs to the OPA3 family.</text>
</comment>
<dbReference type="OrthoDB" id="2129069at2759"/>
<gene>
    <name evidence="4" type="ORF">D9756_008920</name>
</gene>
<evidence type="ECO:0008006" key="6">
    <source>
        <dbReference type="Google" id="ProtNLM"/>
    </source>
</evidence>
<reference evidence="4 5" key="1">
    <citation type="journal article" date="2020" name="ISME J.">
        <title>Uncovering the hidden diversity of litter-decomposition mechanisms in mushroom-forming fungi.</title>
        <authorList>
            <person name="Floudas D."/>
            <person name="Bentzer J."/>
            <person name="Ahren D."/>
            <person name="Johansson T."/>
            <person name="Persson P."/>
            <person name="Tunlid A."/>
        </authorList>
    </citation>
    <scope>NUCLEOTIDE SEQUENCE [LARGE SCALE GENOMIC DNA]</scope>
    <source>
        <strain evidence="4 5">CBS 146.42</strain>
    </source>
</reference>
<keyword evidence="2 3" id="KW-0175">Coiled coil</keyword>
<feature type="coiled-coil region" evidence="3">
    <location>
        <begin position="72"/>
        <end position="99"/>
    </location>
</feature>
<evidence type="ECO:0000256" key="3">
    <source>
        <dbReference type="SAM" id="Coils"/>
    </source>
</evidence>
<organism evidence="4 5">
    <name type="scientific">Leucocoprinus leucothites</name>
    <dbReference type="NCBI Taxonomy" id="201217"/>
    <lineage>
        <taxon>Eukaryota</taxon>
        <taxon>Fungi</taxon>
        <taxon>Dikarya</taxon>
        <taxon>Basidiomycota</taxon>
        <taxon>Agaricomycotina</taxon>
        <taxon>Agaricomycetes</taxon>
        <taxon>Agaricomycetidae</taxon>
        <taxon>Agaricales</taxon>
        <taxon>Agaricineae</taxon>
        <taxon>Agaricaceae</taxon>
        <taxon>Leucocoprinus</taxon>
    </lineage>
</organism>
<proteinExistence type="inferred from homology"/>
<keyword evidence="5" id="KW-1185">Reference proteome</keyword>